<protein>
    <recommendedName>
        <fullName evidence="3">AIG2 family protein</fullName>
    </recommendedName>
</protein>
<evidence type="ECO:0000313" key="2">
    <source>
        <dbReference type="Proteomes" id="UP000536195"/>
    </source>
</evidence>
<dbReference type="Proteomes" id="UP000536195">
    <property type="component" value="Unassembled WGS sequence"/>
</dbReference>
<reference evidence="1 2" key="1">
    <citation type="submission" date="2020-08" db="EMBL/GenBank/DDBJ databases">
        <title>Genomic Encyclopedia of Type Strains, Phase IV (KMG-V): Genome sequencing to study the core and pangenomes of soil and plant-associated prokaryotes.</title>
        <authorList>
            <person name="Whitman W."/>
        </authorList>
    </citation>
    <scope>NUCLEOTIDE SEQUENCE [LARGE SCALE GENOMIC DNA]</scope>
    <source>
        <strain evidence="1 2">C11</strain>
    </source>
</reference>
<evidence type="ECO:0000313" key="1">
    <source>
        <dbReference type="EMBL" id="MBB6401691.1"/>
    </source>
</evidence>
<organism evidence="1 2">
    <name type="scientific">Methanococcus maripaludis</name>
    <name type="common">Methanococcus deltae</name>
    <dbReference type="NCBI Taxonomy" id="39152"/>
    <lineage>
        <taxon>Archaea</taxon>
        <taxon>Methanobacteriati</taxon>
        <taxon>Methanobacteriota</taxon>
        <taxon>Methanomada group</taxon>
        <taxon>Methanococci</taxon>
        <taxon>Methanococcales</taxon>
        <taxon>Methanococcaceae</taxon>
        <taxon>Methanococcus</taxon>
    </lineage>
</organism>
<accession>A0A7J9S4H0</accession>
<comment type="caution">
    <text evidence="1">The sequence shown here is derived from an EMBL/GenBank/DDBJ whole genome shotgun (WGS) entry which is preliminary data.</text>
</comment>
<gene>
    <name evidence="1" type="ORF">HNP92_000996</name>
</gene>
<evidence type="ECO:0008006" key="3">
    <source>
        <dbReference type="Google" id="ProtNLM"/>
    </source>
</evidence>
<name>A0A7J9S4H0_METMI</name>
<proteinExistence type="predicted"/>
<dbReference type="AlphaFoldDB" id="A0A7J9S4H0"/>
<dbReference type="EMBL" id="JACHEC010000002">
    <property type="protein sequence ID" value="MBB6401691.1"/>
    <property type="molecule type" value="Genomic_DNA"/>
</dbReference>
<sequence>MEYFNIFAYGELMKDERLLELINRIPEKNSGKIIDFEKFFDKKIGYYGENKRKFLCEWNHSF</sequence>